<dbReference type="AlphaFoldDB" id="A0AAN8NUU3"/>
<dbReference type="Pfam" id="PF01607">
    <property type="entry name" value="CBM_14"/>
    <property type="match status" value="6"/>
</dbReference>
<protein>
    <recommendedName>
        <fullName evidence="6">Chitin-binding type-2 domain-containing protein</fullName>
    </recommendedName>
</protein>
<dbReference type="SUPFAM" id="SSF57625">
    <property type="entry name" value="Invertebrate chitin-binding proteins"/>
    <property type="match status" value="8"/>
</dbReference>
<evidence type="ECO:0000256" key="2">
    <source>
        <dbReference type="ARBA" id="ARBA00022729"/>
    </source>
</evidence>
<feature type="domain" description="Chitin-binding type-2" evidence="6">
    <location>
        <begin position="41"/>
        <end position="97"/>
    </location>
</feature>
<evidence type="ECO:0000256" key="3">
    <source>
        <dbReference type="ARBA" id="ARBA00022737"/>
    </source>
</evidence>
<evidence type="ECO:0000313" key="7">
    <source>
        <dbReference type="EMBL" id="KAK6623265.1"/>
    </source>
</evidence>
<dbReference type="InterPro" id="IPR051940">
    <property type="entry name" value="Chitin_bind-dev_reg"/>
</dbReference>
<feature type="domain" description="Chitin-binding type-2" evidence="6">
    <location>
        <begin position="339"/>
        <end position="395"/>
    </location>
</feature>
<feature type="domain" description="Chitin-binding type-2" evidence="6">
    <location>
        <begin position="102"/>
        <end position="160"/>
    </location>
</feature>
<dbReference type="PROSITE" id="PS50940">
    <property type="entry name" value="CHIT_BIND_II"/>
    <property type="match status" value="8"/>
</dbReference>
<dbReference type="SMART" id="SM00494">
    <property type="entry name" value="ChtBD2"/>
    <property type="match status" value="9"/>
</dbReference>
<feature type="domain" description="Chitin-binding type-2" evidence="6">
    <location>
        <begin position="518"/>
        <end position="572"/>
    </location>
</feature>
<dbReference type="Gene3D" id="2.170.140.10">
    <property type="entry name" value="Chitin binding domain"/>
    <property type="match status" value="4"/>
</dbReference>
<dbReference type="EMBL" id="JAWJWE010000038">
    <property type="protein sequence ID" value="KAK6623265.1"/>
    <property type="molecule type" value="Genomic_DNA"/>
</dbReference>
<keyword evidence="2" id="KW-0732">Signal</keyword>
<name>A0AAN8NUU3_POLSC</name>
<evidence type="ECO:0000256" key="5">
    <source>
        <dbReference type="ARBA" id="ARBA00023180"/>
    </source>
</evidence>
<feature type="domain" description="Chitin-binding type-2" evidence="6">
    <location>
        <begin position="402"/>
        <end position="458"/>
    </location>
</feature>
<sequence length="668" mass="74666">MAASSIERSLSTGVLKIPDDSFVTGNVRTNYSTLLSVEYGKSYCHSNPEVLFGHPVSKNLYYRCQNGRKELFRCFDGFQFDEMHSRCTRRSSVSEQEMITETNDCTDRTDGFYPDLRNSCQVYYRCKNGTKVEVLRCPSTQAFAFHLQKCQPKREVLCANLKCHFDNDDFFAVPGTKCLAYYHCRSGSRKDFICPSGTTFNVEAKACVTSGICYEPVCTGRIDGTYPDTTHDCTRSFTCKGGQLEEVNSCPSEQKHDGLSCVPSQVHNCERPEKTAASFHFHVDNECKTLANGTHVVPGTDCRSVRVCQQGKTVKTIECNTNERYAGNRCAPRDMVFCDDVCSMKSDGYHADEQTDCHGYYYCLNGQVLSRKECVSGTAFDGQTCVPENLVSCTKKSISRSSSMCLGLQDGIHPDYMKGCRSFFYCYNHQMVFTESCADGLVHDGKQCVEEGTVTCAGPKELDECMGRPPGLYQNKTSDCTAYLYCANGRGTSLSCPQGLLFNGYRCVGLDEYTCSSSDECDEQDGYKQSRNTGCRSYYFCFNGNKITYVCPNQMVFNGTQCVPQSSYKCPFVQPRDCVGKTDGYHPDKSSTCKNYYYCSQGEKLTTLTCTGKKVFDGKGCALSDDPLTLCFGPLGNPCSRKHDGVYPDITSECRRYYTLLQQVSDEY</sequence>
<keyword evidence="3" id="KW-0677">Repeat</keyword>
<evidence type="ECO:0000259" key="6">
    <source>
        <dbReference type="PROSITE" id="PS50940"/>
    </source>
</evidence>
<keyword evidence="1" id="KW-0147">Chitin-binding</keyword>
<feature type="domain" description="Chitin-binding type-2" evidence="6">
    <location>
        <begin position="575"/>
        <end position="633"/>
    </location>
</feature>
<evidence type="ECO:0000313" key="8">
    <source>
        <dbReference type="Proteomes" id="UP001372834"/>
    </source>
</evidence>
<dbReference type="Proteomes" id="UP001372834">
    <property type="component" value="Unassembled WGS sequence"/>
</dbReference>
<keyword evidence="5" id="KW-0325">Glycoprotein</keyword>
<dbReference type="InterPro" id="IPR002557">
    <property type="entry name" value="Chitin-bd_dom"/>
</dbReference>
<dbReference type="PANTHER" id="PTHR23301:SF0">
    <property type="entry name" value="CHITIN-BINDING TYPE-2 DOMAIN-CONTAINING PROTEIN-RELATED"/>
    <property type="match status" value="1"/>
</dbReference>
<dbReference type="GO" id="GO:0008061">
    <property type="term" value="F:chitin binding"/>
    <property type="evidence" value="ECO:0007669"/>
    <property type="project" value="UniProtKB-KW"/>
</dbReference>
<dbReference type="GO" id="GO:0005576">
    <property type="term" value="C:extracellular region"/>
    <property type="evidence" value="ECO:0007669"/>
    <property type="project" value="InterPro"/>
</dbReference>
<feature type="domain" description="Chitin-binding type-2" evidence="6">
    <location>
        <begin position="462"/>
        <end position="517"/>
    </location>
</feature>
<organism evidence="7 8">
    <name type="scientific">Polyplax serrata</name>
    <name type="common">Common mouse louse</name>
    <dbReference type="NCBI Taxonomy" id="468196"/>
    <lineage>
        <taxon>Eukaryota</taxon>
        <taxon>Metazoa</taxon>
        <taxon>Ecdysozoa</taxon>
        <taxon>Arthropoda</taxon>
        <taxon>Hexapoda</taxon>
        <taxon>Insecta</taxon>
        <taxon>Pterygota</taxon>
        <taxon>Neoptera</taxon>
        <taxon>Paraneoptera</taxon>
        <taxon>Psocodea</taxon>
        <taxon>Troctomorpha</taxon>
        <taxon>Phthiraptera</taxon>
        <taxon>Anoplura</taxon>
        <taxon>Polyplacidae</taxon>
        <taxon>Polyplax</taxon>
    </lineage>
</organism>
<evidence type="ECO:0000256" key="1">
    <source>
        <dbReference type="ARBA" id="ARBA00022669"/>
    </source>
</evidence>
<dbReference type="PANTHER" id="PTHR23301">
    <property type="entry name" value="CHITIN BINDING PERITROPHIN-A"/>
    <property type="match status" value="1"/>
</dbReference>
<keyword evidence="4" id="KW-1015">Disulfide bond</keyword>
<proteinExistence type="predicted"/>
<dbReference type="InterPro" id="IPR036508">
    <property type="entry name" value="Chitin-bd_dom_sf"/>
</dbReference>
<gene>
    <name evidence="7" type="ORF">RUM43_009117</name>
</gene>
<reference evidence="7 8" key="1">
    <citation type="submission" date="2023-10" db="EMBL/GenBank/DDBJ databases">
        <title>Genomes of two closely related lineages of the louse Polyplax serrata with different host specificities.</title>
        <authorList>
            <person name="Martinu J."/>
            <person name="Tarabai H."/>
            <person name="Stefka J."/>
            <person name="Hypsa V."/>
        </authorList>
    </citation>
    <scope>NUCLEOTIDE SEQUENCE [LARGE SCALE GENOMIC DNA]</scope>
    <source>
        <strain evidence="7">HR10_N</strain>
    </source>
</reference>
<accession>A0AAN8NUU3</accession>
<feature type="domain" description="Chitin-binding type-2" evidence="6">
    <location>
        <begin position="163"/>
        <end position="215"/>
    </location>
</feature>
<comment type="caution">
    <text evidence="7">The sequence shown here is derived from an EMBL/GenBank/DDBJ whole genome shotgun (WGS) entry which is preliminary data.</text>
</comment>
<evidence type="ECO:0000256" key="4">
    <source>
        <dbReference type="ARBA" id="ARBA00023157"/>
    </source>
</evidence>